<dbReference type="Gene3D" id="1.10.510.10">
    <property type="entry name" value="Transferase(Phosphotransferase) domain 1"/>
    <property type="match status" value="1"/>
</dbReference>
<dbReference type="GO" id="GO:0004672">
    <property type="term" value="F:protein kinase activity"/>
    <property type="evidence" value="ECO:0007669"/>
    <property type="project" value="InterPro"/>
</dbReference>
<evidence type="ECO:0000259" key="1">
    <source>
        <dbReference type="PROSITE" id="PS50011"/>
    </source>
</evidence>
<proteinExistence type="predicted"/>
<evidence type="ECO:0000313" key="2">
    <source>
        <dbReference type="EMBL" id="KDR82383.1"/>
    </source>
</evidence>
<dbReference type="STRING" id="685588.A0A067TTT6"/>
<dbReference type="EMBL" id="KL142369">
    <property type="protein sequence ID" value="KDR82383.1"/>
    <property type="molecule type" value="Genomic_DNA"/>
</dbReference>
<name>A0A067TTT6_GALM3</name>
<dbReference type="PROSITE" id="PS50011">
    <property type="entry name" value="PROTEIN_KINASE_DOM"/>
    <property type="match status" value="1"/>
</dbReference>
<dbReference type="GO" id="GO:0005524">
    <property type="term" value="F:ATP binding"/>
    <property type="evidence" value="ECO:0007669"/>
    <property type="project" value="InterPro"/>
</dbReference>
<protein>
    <recommendedName>
        <fullName evidence="1">Protein kinase domain-containing protein</fullName>
    </recommendedName>
</protein>
<dbReference type="OrthoDB" id="2722301at2759"/>
<dbReference type="SMART" id="SM00220">
    <property type="entry name" value="S_TKc"/>
    <property type="match status" value="1"/>
</dbReference>
<accession>A0A067TTT6</accession>
<dbReference type="PROSITE" id="PS00108">
    <property type="entry name" value="PROTEIN_KINASE_ST"/>
    <property type="match status" value="1"/>
</dbReference>
<dbReference type="SUPFAM" id="SSF56112">
    <property type="entry name" value="Protein kinase-like (PK-like)"/>
    <property type="match status" value="1"/>
</dbReference>
<gene>
    <name evidence="2" type="ORF">GALMADRAFT_237664</name>
</gene>
<feature type="domain" description="Protein kinase" evidence="1">
    <location>
        <begin position="60"/>
        <end position="356"/>
    </location>
</feature>
<dbReference type="InterPro" id="IPR000719">
    <property type="entry name" value="Prot_kinase_dom"/>
</dbReference>
<keyword evidence="3" id="KW-1185">Reference proteome</keyword>
<dbReference type="AlphaFoldDB" id="A0A067TTT6"/>
<organism evidence="2 3">
    <name type="scientific">Galerina marginata (strain CBS 339.88)</name>
    <dbReference type="NCBI Taxonomy" id="685588"/>
    <lineage>
        <taxon>Eukaryota</taxon>
        <taxon>Fungi</taxon>
        <taxon>Dikarya</taxon>
        <taxon>Basidiomycota</taxon>
        <taxon>Agaricomycotina</taxon>
        <taxon>Agaricomycetes</taxon>
        <taxon>Agaricomycetidae</taxon>
        <taxon>Agaricales</taxon>
        <taxon>Agaricineae</taxon>
        <taxon>Strophariaceae</taxon>
        <taxon>Galerina</taxon>
    </lineage>
</organism>
<reference evidence="3" key="1">
    <citation type="journal article" date="2014" name="Proc. Natl. Acad. Sci. U.S.A.">
        <title>Extensive sampling of basidiomycete genomes demonstrates inadequacy of the white-rot/brown-rot paradigm for wood decay fungi.</title>
        <authorList>
            <person name="Riley R."/>
            <person name="Salamov A.A."/>
            <person name="Brown D.W."/>
            <person name="Nagy L.G."/>
            <person name="Floudas D."/>
            <person name="Held B.W."/>
            <person name="Levasseur A."/>
            <person name="Lombard V."/>
            <person name="Morin E."/>
            <person name="Otillar R."/>
            <person name="Lindquist E.A."/>
            <person name="Sun H."/>
            <person name="LaButti K.M."/>
            <person name="Schmutz J."/>
            <person name="Jabbour D."/>
            <person name="Luo H."/>
            <person name="Baker S.E."/>
            <person name="Pisabarro A.G."/>
            <person name="Walton J.D."/>
            <person name="Blanchette R.A."/>
            <person name="Henrissat B."/>
            <person name="Martin F."/>
            <person name="Cullen D."/>
            <person name="Hibbett D.S."/>
            <person name="Grigoriev I.V."/>
        </authorList>
    </citation>
    <scope>NUCLEOTIDE SEQUENCE [LARGE SCALE GENOMIC DNA]</scope>
    <source>
        <strain evidence="3">CBS 339.88</strain>
    </source>
</reference>
<evidence type="ECO:0000313" key="3">
    <source>
        <dbReference type="Proteomes" id="UP000027222"/>
    </source>
</evidence>
<dbReference type="InterPro" id="IPR008271">
    <property type="entry name" value="Ser/Thr_kinase_AS"/>
</dbReference>
<sequence length="425" mass="49493">MAPAPSITFSIRDKTDDLQFERAAFWDSPNTVQWFKEHGYTLYKRFYMDGEPVTSDMVPALPVEDVGNGEYPFAYYDTEVVNEYGVPLRSHVPTGNVAFAQDSLGRHVAIKIVENNSDEYRILGFLSQQSLEELKENCIIPVLELLSIDGFCFAVMPRWGTFVAFPKIHKTRDALHFIHSTLKALAFLHGRNICHGDIKGSNMLVNHFSDEGFLDNIDRRHELRSRGSIFYAVFDFDYSTMLPHGLDRTMYRLPYYRSWGSFNPTMDTAQGELDFNPFVLDVGSLGVMLSVRFQRFTRSLPLLAPLLDKMTTRHLHDRFTASEALQFFEEMRSQLTADEIAGDFIPEQGNSLDQYLYFEYDKWKHVPPKFATKWASYREPPVPWTTKILRRLCENTWVYYTVVYIRWFFFQLASCRRRLYTSFVG</sequence>
<dbReference type="Proteomes" id="UP000027222">
    <property type="component" value="Unassembled WGS sequence"/>
</dbReference>
<dbReference type="HOGENOM" id="CLU_042818_0_0_1"/>
<dbReference type="InterPro" id="IPR011009">
    <property type="entry name" value="Kinase-like_dom_sf"/>
</dbReference>